<organism evidence="2 3">
    <name type="scientific">Amnibacterium soli</name>
    <dbReference type="NCBI Taxonomy" id="1282736"/>
    <lineage>
        <taxon>Bacteria</taxon>
        <taxon>Bacillati</taxon>
        <taxon>Actinomycetota</taxon>
        <taxon>Actinomycetes</taxon>
        <taxon>Micrococcales</taxon>
        <taxon>Microbacteriaceae</taxon>
        <taxon>Amnibacterium</taxon>
    </lineage>
</organism>
<name>A0ABP8YUZ9_9MICO</name>
<protein>
    <recommendedName>
        <fullName evidence="4">Disulfide bond formation protein B</fullName>
    </recommendedName>
</protein>
<keyword evidence="1" id="KW-0812">Transmembrane</keyword>
<sequence>MSADSSLDVMQRDAHPRLLERRGGAVLVVLLLTLGAFVAPVIGWLVGVVLLWSSAGWRTLDKTLGTVIGPVVIGIPLVLRLLHPEIAVSDCTDNGFCAPSFHLTWYQDLTSVGAWLLVTNIALAISLLLRFHVGGARRTPEH</sequence>
<keyword evidence="1" id="KW-1133">Transmembrane helix</keyword>
<evidence type="ECO:0000313" key="3">
    <source>
        <dbReference type="Proteomes" id="UP001500121"/>
    </source>
</evidence>
<feature type="transmembrane region" description="Helical" evidence="1">
    <location>
        <begin position="25"/>
        <end position="52"/>
    </location>
</feature>
<evidence type="ECO:0000313" key="2">
    <source>
        <dbReference type="EMBL" id="GAA4737980.1"/>
    </source>
</evidence>
<proteinExistence type="predicted"/>
<evidence type="ECO:0008006" key="4">
    <source>
        <dbReference type="Google" id="ProtNLM"/>
    </source>
</evidence>
<dbReference type="EMBL" id="BAABLP010000001">
    <property type="protein sequence ID" value="GAA4737980.1"/>
    <property type="molecule type" value="Genomic_DNA"/>
</dbReference>
<keyword evidence="1" id="KW-0472">Membrane</keyword>
<gene>
    <name evidence="2" type="ORF">GCM10025783_05610</name>
</gene>
<dbReference type="Proteomes" id="UP001500121">
    <property type="component" value="Unassembled WGS sequence"/>
</dbReference>
<feature type="transmembrane region" description="Helical" evidence="1">
    <location>
        <begin position="64"/>
        <end position="82"/>
    </location>
</feature>
<feature type="transmembrane region" description="Helical" evidence="1">
    <location>
        <begin position="112"/>
        <end position="133"/>
    </location>
</feature>
<dbReference type="RefSeq" id="WP_345479414.1">
    <property type="nucleotide sequence ID" value="NZ_BAABLP010000001.1"/>
</dbReference>
<reference evidence="3" key="1">
    <citation type="journal article" date="2019" name="Int. J. Syst. Evol. Microbiol.">
        <title>The Global Catalogue of Microorganisms (GCM) 10K type strain sequencing project: providing services to taxonomists for standard genome sequencing and annotation.</title>
        <authorList>
            <consortium name="The Broad Institute Genomics Platform"/>
            <consortium name="The Broad Institute Genome Sequencing Center for Infectious Disease"/>
            <person name="Wu L."/>
            <person name="Ma J."/>
        </authorList>
    </citation>
    <scope>NUCLEOTIDE SEQUENCE [LARGE SCALE GENOMIC DNA]</scope>
    <source>
        <strain evidence="3">JCM 19015</strain>
    </source>
</reference>
<comment type="caution">
    <text evidence="2">The sequence shown here is derived from an EMBL/GenBank/DDBJ whole genome shotgun (WGS) entry which is preliminary data.</text>
</comment>
<keyword evidence="3" id="KW-1185">Reference proteome</keyword>
<evidence type="ECO:0000256" key="1">
    <source>
        <dbReference type="SAM" id="Phobius"/>
    </source>
</evidence>
<accession>A0ABP8YUZ9</accession>